<keyword evidence="1" id="KW-0812">Transmembrane</keyword>
<feature type="transmembrane region" description="Helical" evidence="1">
    <location>
        <begin position="85"/>
        <end position="103"/>
    </location>
</feature>
<dbReference type="OrthoDB" id="1551090at2"/>
<accession>A0A2S2E4I5</accession>
<evidence type="ECO:0000313" key="3">
    <source>
        <dbReference type="Proteomes" id="UP000245728"/>
    </source>
</evidence>
<dbReference type="KEGG" id="salh:HMF8227_02082"/>
<gene>
    <name evidence="2" type="ORF">HMF8227_02082</name>
</gene>
<evidence type="ECO:0000313" key="2">
    <source>
        <dbReference type="EMBL" id="AWL12543.1"/>
    </source>
</evidence>
<dbReference type="RefSeq" id="WP_109340107.1">
    <property type="nucleotide sequence ID" value="NZ_CP029347.1"/>
</dbReference>
<evidence type="ECO:0000256" key="1">
    <source>
        <dbReference type="SAM" id="Phobius"/>
    </source>
</evidence>
<keyword evidence="1" id="KW-1133">Transmembrane helix</keyword>
<keyword evidence="1" id="KW-0472">Membrane</keyword>
<reference evidence="2 3" key="1">
    <citation type="submission" date="2018-05" db="EMBL/GenBank/DDBJ databases">
        <title>Salinimonas sp. HMF8227 Genome sequencing and assembly.</title>
        <authorList>
            <person name="Kang H."/>
            <person name="Kang J."/>
            <person name="Cha I."/>
            <person name="Kim H."/>
            <person name="Joh K."/>
        </authorList>
    </citation>
    <scope>NUCLEOTIDE SEQUENCE [LARGE SCALE GENOMIC DNA]</scope>
    <source>
        <strain evidence="2 3">HMF8227</strain>
    </source>
</reference>
<keyword evidence="3" id="KW-1185">Reference proteome</keyword>
<feature type="transmembrane region" description="Helical" evidence="1">
    <location>
        <begin position="115"/>
        <end position="132"/>
    </location>
</feature>
<feature type="transmembrane region" description="Helical" evidence="1">
    <location>
        <begin position="44"/>
        <end position="64"/>
    </location>
</feature>
<feature type="transmembrane region" description="Helical" evidence="1">
    <location>
        <begin position="20"/>
        <end position="38"/>
    </location>
</feature>
<dbReference type="AlphaFoldDB" id="A0A2S2E4I5"/>
<dbReference type="EMBL" id="CP029347">
    <property type="protein sequence ID" value="AWL12543.1"/>
    <property type="molecule type" value="Genomic_DNA"/>
</dbReference>
<protein>
    <submittedName>
        <fullName evidence="2">Uncharacterized protein</fullName>
    </submittedName>
</protein>
<dbReference type="Proteomes" id="UP000245728">
    <property type="component" value="Chromosome"/>
</dbReference>
<sequence>MSQTPTNSLEQRHKRSTKALFIWTSGWLLSLALVAFGPKFLWHFSTSITLVAIAVNLFLGYRMIVVNKQHLEALDELQRQLHMNAMAISLGVSMVFGAVYGLLEPVRLLDSTPSPSNILFVMGLSYLISIVINSRKYQ</sequence>
<name>A0A2S2E4I5_9ALTE</name>
<proteinExistence type="predicted"/>
<organism evidence="2 3">
    <name type="scientific">Saliniradius amylolyticus</name>
    <dbReference type="NCBI Taxonomy" id="2183582"/>
    <lineage>
        <taxon>Bacteria</taxon>
        <taxon>Pseudomonadati</taxon>
        <taxon>Pseudomonadota</taxon>
        <taxon>Gammaproteobacteria</taxon>
        <taxon>Alteromonadales</taxon>
        <taxon>Alteromonadaceae</taxon>
        <taxon>Saliniradius</taxon>
    </lineage>
</organism>